<dbReference type="SUPFAM" id="SSF81653">
    <property type="entry name" value="Calcium ATPase, transduction domain A"/>
    <property type="match status" value="1"/>
</dbReference>
<feature type="compositionally biased region" description="Low complexity" evidence="12">
    <location>
        <begin position="106"/>
        <end position="121"/>
    </location>
</feature>
<feature type="region of interest" description="Disordered" evidence="12">
    <location>
        <begin position="84"/>
        <end position="140"/>
    </location>
</feature>
<evidence type="ECO:0000256" key="8">
    <source>
        <dbReference type="ARBA" id="ARBA00022967"/>
    </source>
</evidence>
<dbReference type="InterPro" id="IPR050510">
    <property type="entry name" value="Cation_transp_ATPase_P-type"/>
</dbReference>
<dbReference type="PANTHER" id="PTHR43294">
    <property type="entry name" value="SODIUM/POTASSIUM-TRANSPORTING ATPASE SUBUNIT ALPHA"/>
    <property type="match status" value="1"/>
</dbReference>
<feature type="transmembrane region" description="Helical" evidence="13">
    <location>
        <begin position="923"/>
        <end position="943"/>
    </location>
</feature>
<feature type="transmembrane region" description="Helical" evidence="13">
    <location>
        <begin position="741"/>
        <end position="768"/>
    </location>
</feature>
<keyword evidence="16" id="KW-1185">Reference proteome</keyword>
<evidence type="ECO:0000256" key="4">
    <source>
        <dbReference type="ARBA" id="ARBA00022553"/>
    </source>
</evidence>
<dbReference type="SMART" id="SM00831">
    <property type="entry name" value="Cation_ATPase_N"/>
    <property type="match status" value="1"/>
</dbReference>
<dbReference type="PRINTS" id="PR00120">
    <property type="entry name" value="HATPASE"/>
</dbReference>
<evidence type="ECO:0000256" key="7">
    <source>
        <dbReference type="ARBA" id="ARBA00022840"/>
    </source>
</evidence>
<dbReference type="InterPro" id="IPR006068">
    <property type="entry name" value="ATPase_P-typ_cation-transptr_C"/>
</dbReference>
<keyword evidence="3" id="KW-0813">Transport</keyword>
<dbReference type="InterPro" id="IPR023299">
    <property type="entry name" value="ATPase_P-typ_cyto_dom_N"/>
</dbReference>
<keyword evidence="6" id="KW-0547">Nucleotide-binding</keyword>
<evidence type="ECO:0000256" key="9">
    <source>
        <dbReference type="ARBA" id="ARBA00022989"/>
    </source>
</evidence>
<evidence type="ECO:0000256" key="13">
    <source>
        <dbReference type="SAM" id="Phobius"/>
    </source>
</evidence>
<dbReference type="Pfam" id="PF00122">
    <property type="entry name" value="E1-E2_ATPase"/>
    <property type="match status" value="1"/>
</dbReference>
<feature type="transmembrane region" description="Helical" evidence="13">
    <location>
        <begin position="1522"/>
        <end position="1540"/>
    </location>
</feature>
<evidence type="ECO:0000313" key="15">
    <source>
        <dbReference type="EMBL" id="MCZ8515642.1"/>
    </source>
</evidence>
<dbReference type="SUPFAM" id="SSF81660">
    <property type="entry name" value="Metal cation-transporting ATPase, ATP-binding domain N"/>
    <property type="match status" value="1"/>
</dbReference>
<dbReference type="InterPro" id="IPR001757">
    <property type="entry name" value="P_typ_ATPase"/>
</dbReference>
<keyword evidence="8" id="KW-1278">Translocase</keyword>
<evidence type="ECO:0000256" key="12">
    <source>
        <dbReference type="SAM" id="MobiDB-lite"/>
    </source>
</evidence>
<dbReference type="Pfam" id="PF13246">
    <property type="entry name" value="Cation_ATPase"/>
    <property type="match status" value="1"/>
</dbReference>
<dbReference type="Gene3D" id="3.40.50.1000">
    <property type="entry name" value="HAD superfamily/HAD-like"/>
    <property type="match status" value="2"/>
</dbReference>
<keyword evidence="10" id="KW-0406">Ion transport</keyword>
<dbReference type="InterPro" id="IPR044492">
    <property type="entry name" value="P_typ_ATPase_HD_dom"/>
</dbReference>
<dbReference type="Gene3D" id="1.20.1110.10">
    <property type="entry name" value="Calcium-transporting ATPase, transmembrane domain"/>
    <property type="match status" value="1"/>
</dbReference>
<keyword evidence="5 13" id="KW-0812">Transmembrane</keyword>
<evidence type="ECO:0000259" key="14">
    <source>
        <dbReference type="SMART" id="SM00831"/>
    </source>
</evidence>
<dbReference type="EMBL" id="JAQAGZ010000018">
    <property type="protein sequence ID" value="MCZ8515642.1"/>
    <property type="molecule type" value="Genomic_DNA"/>
</dbReference>
<feature type="domain" description="Cation-transporting P-type ATPase N-terminal" evidence="14">
    <location>
        <begin position="681"/>
        <end position="755"/>
    </location>
</feature>
<dbReference type="Proteomes" id="UP001527882">
    <property type="component" value="Unassembled WGS sequence"/>
</dbReference>
<dbReference type="SUPFAM" id="SSF56784">
    <property type="entry name" value="HAD-like"/>
    <property type="match status" value="1"/>
</dbReference>
<dbReference type="NCBIfam" id="TIGR01494">
    <property type="entry name" value="ATPase_P-type"/>
    <property type="match status" value="2"/>
</dbReference>
<proteinExistence type="inferred from homology"/>
<evidence type="ECO:0000256" key="2">
    <source>
        <dbReference type="ARBA" id="ARBA00005675"/>
    </source>
</evidence>
<dbReference type="PANTHER" id="PTHR43294:SF20">
    <property type="entry name" value="P-TYPE ATPASE"/>
    <property type="match status" value="1"/>
</dbReference>
<organism evidence="15 16">
    <name type="scientific">Paenibacillus gyeongsangnamensis</name>
    <dbReference type="NCBI Taxonomy" id="3388067"/>
    <lineage>
        <taxon>Bacteria</taxon>
        <taxon>Bacillati</taxon>
        <taxon>Bacillota</taxon>
        <taxon>Bacilli</taxon>
        <taxon>Bacillales</taxon>
        <taxon>Paenibacillaceae</taxon>
        <taxon>Paenibacillus</taxon>
    </lineage>
</organism>
<dbReference type="SFLD" id="SFLDG00002">
    <property type="entry name" value="C1.7:_P-type_atpase_like"/>
    <property type="match status" value="1"/>
</dbReference>
<accession>A0ABT4QFK6</accession>
<dbReference type="InterPro" id="IPR023298">
    <property type="entry name" value="ATPase_P-typ_TM_dom_sf"/>
</dbReference>
<evidence type="ECO:0000313" key="16">
    <source>
        <dbReference type="Proteomes" id="UP001527882"/>
    </source>
</evidence>
<keyword evidence="11 13" id="KW-0472">Membrane</keyword>
<dbReference type="InterPro" id="IPR059000">
    <property type="entry name" value="ATPase_P-type_domA"/>
</dbReference>
<name>A0ABT4QFK6_9BACL</name>
<evidence type="ECO:0000256" key="11">
    <source>
        <dbReference type="ARBA" id="ARBA00023136"/>
    </source>
</evidence>
<feature type="transmembrane region" description="Helical" evidence="13">
    <location>
        <begin position="1484"/>
        <end position="1501"/>
    </location>
</feature>
<keyword evidence="4" id="KW-0597">Phosphoprotein</keyword>
<feature type="transmembrane region" description="Helical" evidence="13">
    <location>
        <begin position="1458"/>
        <end position="1478"/>
    </location>
</feature>
<dbReference type="Pfam" id="PF00689">
    <property type="entry name" value="Cation_ATPase_C"/>
    <property type="match status" value="1"/>
</dbReference>
<evidence type="ECO:0000256" key="5">
    <source>
        <dbReference type="ARBA" id="ARBA00022692"/>
    </source>
</evidence>
<dbReference type="InterPro" id="IPR023214">
    <property type="entry name" value="HAD_sf"/>
</dbReference>
<feature type="transmembrane region" description="Helical" evidence="13">
    <location>
        <begin position="1387"/>
        <end position="1410"/>
    </location>
</feature>
<dbReference type="InterPro" id="IPR036412">
    <property type="entry name" value="HAD-like_sf"/>
</dbReference>
<dbReference type="Gene3D" id="2.70.150.10">
    <property type="entry name" value="Calcium-transporting ATPase, cytoplasmic transduction domain A"/>
    <property type="match status" value="1"/>
</dbReference>
<dbReference type="InterPro" id="IPR004014">
    <property type="entry name" value="ATPase_P-typ_cation-transptr_N"/>
</dbReference>
<feature type="transmembrane region" description="Helical" evidence="13">
    <location>
        <begin position="1560"/>
        <end position="1578"/>
    </location>
</feature>
<comment type="similarity">
    <text evidence="2">Belongs to the cation transport ATPase (P-type) (TC 3.A.3) family. Type IIA subfamily.</text>
</comment>
<keyword evidence="7" id="KW-0067">ATP-binding</keyword>
<evidence type="ECO:0000256" key="3">
    <source>
        <dbReference type="ARBA" id="ARBA00022448"/>
    </source>
</evidence>
<comment type="subcellular location">
    <subcellularLocation>
        <location evidence="1">Membrane</location>
        <topology evidence="1">Multi-pass membrane protein</topology>
    </subcellularLocation>
</comment>
<dbReference type="Pfam" id="PF00690">
    <property type="entry name" value="Cation_ATPase_N"/>
    <property type="match status" value="1"/>
</dbReference>
<reference evidence="15 16" key="1">
    <citation type="submission" date="2022-12" db="EMBL/GenBank/DDBJ databases">
        <title>Draft genome sequence of Paenibacillus sp. dW9.</title>
        <authorList>
            <person name="Choi E.-W."/>
            <person name="Kim D.-U."/>
        </authorList>
    </citation>
    <scope>NUCLEOTIDE SEQUENCE [LARGE SCALE GENOMIC DNA]</scope>
    <source>
        <strain evidence="16">dW9</strain>
    </source>
</reference>
<evidence type="ECO:0000256" key="6">
    <source>
        <dbReference type="ARBA" id="ARBA00022741"/>
    </source>
</evidence>
<comment type="caution">
    <text evidence="15">The sequence shown here is derived from an EMBL/GenBank/DDBJ whole genome shotgun (WGS) entry which is preliminary data.</text>
</comment>
<dbReference type="PRINTS" id="PR00119">
    <property type="entry name" value="CATATPASE"/>
</dbReference>
<sequence>MSSIPSKKRFIRMLPGRIRMEFYGLLHNPEAESRLKQALAALPGVTNAEPSSRTGRLLLLYDEKRIAPAELLRQIEALERGLAAEPEPVMNEETVSGGKLPEEPAAPESPAARMEAAAASETRSGPGPVASKGLPAGDWNRPFTHRGLSASASSGRASPPAVPLPLALAMGGLVVLGGKQLLFGKSALARSPVPFYLSGLISVLTGYPFLRRGLHRFTENKKLNSDLLLGAGALGLALVRENLVVLGAISLLQYVNWRQSRLGLPSGGEEPLPANISAYSEKAGRWGIAAALGTWLFSRDPVRGIAVLLAANPRPATIPGRCAWAQAELRSKESLPALPGQLPLAGLARTDTLLLEDSALLFRHHDAAEPTCVTHDGDPDKVLCTAAALLEKTIHPWREDIWAQAKRTCRTVRTAFHVEVQEDGVSGRIHHTVYSLGNLAYCRSRGIPFESYYVEAKRMENQGYEVIYAAEETAAGKSCIGLVCRPRPALPDSQWLIEARRQGMRTLLLNDSMNAGPEAAARLGIGTDWLKLGPQEQLERIAVRHQEGSHALLVTGTPASAEGALLAEAGIPNVPFERLDNVLEARTRAKRIEATVDQHFRVTRWWNLFGSAFAAAGAISAPLANLAGDALSLLFLSRSQRQAEAAFPILSQPASLAAQEVAAALEAEVIAGNGASGGAIPWHGLPWESIADRFEADHRNGLTARQIDKLRVSFGYNELERKRSRPWLVSYLGQFKEFTTLILLGTSVLALFTGGLFDGLAMGTVLLANAAIGTIQERKAEQVVESLNHFQPPDCRVIRDGEELTLPANELVPGDIVSLEPGDRVPADIRLMRAWNLEVNEAALTGESMPVTKQESSLEIDCPLPERSNMLYMGTDVSRGKAIGVVVQTGMNTEIGHLMSLLKTESQPATPLQEKVTSISKMFIKWALAAGALVFAAGLIRGVPITQMITTSVTLAASAIPEGLPVTITIALSAGIFRMAKKNALMRKLSALETLGRTTIICTDKTGTLTKNEMTVKEIASVQGTWRVTGNGYDPEGGIYDAHSGSGQEETAGPLRVVPPQDAPAQPELHRMLQIAYLCNNSKLEQRGGVWSIQGDPTEGALLTLAAKGGYKADTMSQWHRGAEIPFDSGTGKMSVVCRDAGSGSECFIFSKGAVESILRHSSHYQQDGQLLLLTDAVKAKIAEQTERMASGALRVLGCAYRPLREDEHEQEQGLDERNMIYVGMAGMIDPPKSDVETSIREAYALGVKPVMITGDHPITAIAIARELGIDDGTRRVVSGHELESMSDAELESIIEDISIFARMNPEHKLRIVGAFQRKGHIVAMTGDGVNDTPAIKQADVGIAMGRTGTEVSKGTADMILKEDHFGSIVDGVKEGRTIIGNIRKALGCLLTGNLAEILVTSAAVIAGLPIPLVPIQILLMNLLTDALPAMVLAVSPGSKTKQTKRIDIVDKPLYKKVVVRGVLLGIGSLGLFALSLAMGEPVHVAQSIAFATLVAGQLVQTFSWRQEGTEETFRDWSKDRFLLGALGFSGLALLSTLYIPPVARLFHTAPLALRHWGPILLVAASVTFVSKPLLGLLSGRSASTQTAVPALAAA</sequence>
<dbReference type="SFLD" id="SFLDF00027">
    <property type="entry name" value="p-type_atpase"/>
    <property type="match status" value="1"/>
</dbReference>
<gene>
    <name evidence="15" type="ORF">O9H85_25175</name>
</gene>
<feature type="transmembrane region" description="Helical" evidence="13">
    <location>
        <begin position="963"/>
        <end position="980"/>
    </location>
</feature>
<dbReference type="SFLD" id="SFLDS00003">
    <property type="entry name" value="Haloacid_Dehalogenase"/>
    <property type="match status" value="1"/>
</dbReference>
<dbReference type="PROSITE" id="PS00154">
    <property type="entry name" value="ATPASE_E1_E2"/>
    <property type="match status" value="1"/>
</dbReference>
<dbReference type="InterPro" id="IPR008250">
    <property type="entry name" value="ATPase_P-typ_transduc_dom_A_sf"/>
</dbReference>
<dbReference type="InterPro" id="IPR018303">
    <property type="entry name" value="ATPase_P-typ_P_site"/>
</dbReference>
<dbReference type="SUPFAM" id="SSF81665">
    <property type="entry name" value="Calcium ATPase, transmembrane domain M"/>
    <property type="match status" value="1"/>
</dbReference>
<keyword evidence="9 13" id="KW-1133">Transmembrane helix</keyword>
<dbReference type="Gene3D" id="3.40.1110.10">
    <property type="entry name" value="Calcium-transporting ATPase, cytoplasmic domain N"/>
    <property type="match status" value="2"/>
</dbReference>
<feature type="transmembrane region" description="Helical" evidence="13">
    <location>
        <begin position="1416"/>
        <end position="1437"/>
    </location>
</feature>
<evidence type="ECO:0000256" key="1">
    <source>
        <dbReference type="ARBA" id="ARBA00004141"/>
    </source>
</evidence>
<evidence type="ECO:0000256" key="10">
    <source>
        <dbReference type="ARBA" id="ARBA00023065"/>
    </source>
</evidence>
<protein>
    <submittedName>
        <fullName evidence="15">HAD-IC family P-type ATPase</fullName>
    </submittedName>
</protein>
<dbReference type="RefSeq" id="WP_269884165.1">
    <property type="nucleotide sequence ID" value="NZ_JAQAGZ010000018.1"/>
</dbReference>